<dbReference type="GO" id="GO:0000978">
    <property type="term" value="F:RNA polymerase II cis-regulatory region sequence-specific DNA binding"/>
    <property type="evidence" value="ECO:0007669"/>
    <property type="project" value="TreeGrafter"/>
</dbReference>
<dbReference type="CDD" id="cd12148">
    <property type="entry name" value="fungal_TF_MHR"/>
    <property type="match status" value="1"/>
</dbReference>
<dbReference type="EMBL" id="SKBQ01000068">
    <property type="protein sequence ID" value="TPX09365.1"/>
    <property type="molecule type" value="Genomic_DNA"/>
</dbReference>
<sequence>MTSAPGSAPDFERQQPTATPSKKRRRPALSCEQCRQRKIRCDRNLPCKSCIKLKIQSCTYVATHIPKSRARGIVSQCHDVGSAGPVLVPGRSATVGDHAGSWMADSPPSGTPLRHLAPGPAACPGMESPTEHALTARIQELERKLEDAHQGTSLPKDKLLDDSNNSGEWSAPMKGTNAKIRFFGQSHWMNGPDMFPDVLSTLINAEAKRIGPYRNFIKCKTLARTIKEHRADPVSSTTLGETVPAKALADQLVDAYFCNFEGAIRILHVPTFRAEYERYWLNPATANVAFVIQMQLCMALGASVHDDVFSLRATAVKWVCEAQLWLILPPEKSRMTIVGIQILCLLSICKAACAVGQDLGWVTSGCIVRRAICMGLHRDPSQLAKMTVYRAEMRRRLWATILELNLQASFDAGNPPLISPKHYDVLLPANLNDDQLTDEADHRTAAIDKSDELTDMSAQLLLLRSHPLRREIIRHVTESRGKNSYPETLRLSSELTKACHSMTKDLVILTEAQKRAPRAIANQFHCRFIQLMVYRCFAPLHQPMLRLAPNDPTVYYSRKVLLDSSLEIIEICNLSRPRSTADARGLIDTATAFDRLIVTGSGFFRVVPLQAILSIGMEFVHIKEEEERDLLATMRPKASNELRPIIEASIDWAGRRIRAGETTIKIYCLTSAGLVLADGIDKGLSSEQIQQSVFESGEESSIQCWEYLKEVADRDGVKINEDDGSPAKVEVPADTMDFTFDWFGGFGWDAVGEWSFEV</sequence>
<accession>A0A507AHE1</accession>
<dbReference type="CDD" id="cd00067">
    <property type="entry name" value="GAL4"/>
    <property type="match status" value="1"/>
</dbReference>
<feature type="region of interest" description="Disordered" evidence="7">
    <location>
        <begin position="146"/>
        <end position="171"/>
    </location>
</feature>
<dbReference type="AlphaFoldDB" id="A0A507AHE1"/>
<dbReference type="Proteomes" id="UP000319257">
    <property type="component" value="Unassembled WGS sequence"/>
</dbReference>
<evidence type="ECO:0000256" key="7">
    <source>
        <dbReference type="SAM" id="MobiDB-lite"/>
    </source>
</evidence>
<keyword evidence="1" id="KW-0479">Metal-binding</keyword>
<evidence type="ECO:0000256" key="6">
    <source>
        <dbReference type="ARBA" id="ARBA00023242"/>
    </source>
</evidence>
<evidence type="ECO:0000256" key="2">
    <source>
        <dbReference type="ARBA" id="ARBA00022833"/>
    </source>
</evidence>
<evidence type="ECO:0000313" key="9">
    <source>
        <dbReference type="EMBL" id="TPX09365.1"/>
    </source>
</evidence>
<keyword evidence="3" id="KW-0805">Transcription regulation</keyword>
<dbReference type="GO" id="GO:0006351">
    <property type="term" value="P:DNA-templated transcription"/>
    <property type="evidence" value="ECO:0007669"/>
    <property type="project" value="InterPro"/>
</dbReference>
<dbReference type="InterPro" id="IPR036864">
    <property type="entry name" value="Zn2-C6_fun-type_DNA-bd_sf"/>
</dbReference>
<organism evidence="9 10">
    <name type="scientific">Thyridium curvatum</name>
    <dbReference type="NCBI Taxonomy" id="1093900"/>
    <lineage>
        <taxon>Eukaryota</taxon>
        <taxon>Fungi</taxon>
        <taxon>Dikarya</taxon>
        <taxon>Ascomycota</taxon>
        <taxon>Pezizomycotina</taxon>
        <taxon>Sordariomycetes</taxon>
        <taxon>Sordariomycetidae</taxon>
        <taxon>Thyridiales</taxon>
        <taxon>Thyridiaceae</taxon>
        <taxon>Thyridium</taxon>
    </lineage>
</organism>
<dbReference type="GeneID" id="41976856"/>
<dbReference type="InterPro" id="IPR001138">
    <property type="entry name" value="Zn2Cys6_DnaBD"/>
</dbReference>
<keyword evidence="5" id="KW-0804">Transcription</keyword>
<dbReference type="InterPro" id="IPR007219">
    <property type="entry name" value="XnlR_reg_dom"/>
</dbReference>
<dbReference type="PANTHER" id="PTHR31944">
    <property type="entry name" value="HEME-RESPONSIVE ZINC FINGER TRANSCRIPTION FACTOR HAP1"/>
    <property type="match status" value="1"/>
</dbReference>
<keyword evidence="4" id="KW-0238">DNA-binding</keyword>
<dbReference type="PANTHER" id="PTHR31944:SF131">
    <property type="entry name" value="HEME-RESPONSIVE ZINC FINGER TRANSCRIPTION FACTOR HAP1"/>
    <property type="match status" value="1"/>
</dbReference>
<dbReference type="PROSITE" id="PS50048">
    <property type="entry name" value="ZN2_CY6_FUNGAL_2"/>
    <property type="match status" value="1"/>
</dbReference>
<reference evidence="9 10" key="1">
    <citation type="submission" date="2019-06" db="EMBL/GenBank/DDBJ databases">
        <title>Draft genome sequence of the filamentous fungus Phialemoniopsis curvata isolated from diesel fuel.</title>
        <authorList>
            <person name="Varaljay V.A."/>
            <person name="Lyon W.J."/>
            <person name="Crouch A.L."/>
            <person name="Drake C.E."/>
            <person name="Hollomon J.M."/>
            <person name="Nadeau L.J."/>
            <person name="Nunn H.S."/>
            <person name="Stevenson B.S."/>
            <person name="Bojanowski C.L."/>
            <person name="Crookes-Goodson W.J."/>
        </authorList>
    </citation>
    <scope>NUCLEOTIDE SEQUENCE [LARGE SCALE GENOMIC DNA]</scope>
    <source>
        <strain evidence="9 10">D216</strain>
    </source>
</reference>
<keyword evidence="2" id="KW-0862">Zinc</keyword>
<evidence type="ECO:0000313" key="10">
    <source>
        <dbReference type="Proteomes" id="UP000319257"/>
    </source>
</evidence>
<dbReference type="GO" id="GO:0008270">
    <property type="term" value="F:zinc ion binding"/>
    <property type="evidence" value="ECO:0007669"/>
    <property type="project" value="InterPro"/>
</dbReference>
<evidence type="ECO:0000256" key="4">
    <source>
        <dbReference type="ARBA" id="ARBA00023125"/>
    </source>
</evidence>
<dbReference type="RefSeq" id="XP_030991076.1">
    <property type="nucleotide sequence ID" value="XM_031144371.1"/>
</dbReference>
<feature type="compositionally biased region" description="Basic and acidic residues" evidence="7">
    <location>
        <begin position="146"/>
        <end position="161"/>
    </location>
</feature>
<dbReference type="SMART" id="SM00906">
    <property type="entry name" value="Fungal_trans"/>
    <property type="match status" value="1"/>
</dbReference>
<dbReference type="Pfam" id="PF04082">
    <property type="entry name" value="Fungal_trans"/>
    <property type="match status" value="1"/>
</dbReference>
<dbReference type="InterPro" id="IPR051430">
    <property type="entry name" value="Fungal_TF_Env_Response"/>
</dbReference>
<proteinExistence type="predicted"/>
<dbReference type="GO" id="GO:0001228">
    <property type="term" value="F:DNA-binding transcription activator activity, RNA polymerase II-specific"/>
    <property type="evidence" value="ECO:0007669"/>
    <property type="project" value="TreeGrafter"/>
</dbReference>
<feature type="region of interest" description="Disordered" evidence="7">
    <location>
        <begin position="1"/>
        <end position="28"/>
    </location>
</feature>
<dbReference type="OrthoDB" id="4337792at2759"/>
<protein>
    <recommendedName>
        <fullName evidence="8">Zn(2)-C6 fungal-type domain-containing protein</fullName>
    </recommendedName>
</protein>
<dbReference type="PROSITE" id="PS00463">
    <property type="entry name" value="ZN2_CY6_FUNGAL_1"/>
    <property type="match status" value="1"/>
</dbReference>
<evidence type="ECO:0000256" key="1">
    <source>
        <dbReference type="ARBA" id="ARBA00022723"/>
    </source>
</evidence>
<feature type="domain" description="Zn(2)-C6 fungal-type" evidence="8">
    <location>
        <begin position="30"/>
        <end position="60"/>
    </location>
</feature>
<dbReference type="InParanoid" id="A0A507AHE1"/>
<dbReference type="SUPFAM" id="SSF57701">
    <property type="entry name" value="Zn2/Cys6 DNA-binding domain"/>
    <property type="match status" value="1"/>
</dbReference>
<dbReference type="Pfam" id="PF00172">
    <property type="entry name" value="Zn_clus"/>
    <property type="match status" value="1"/>
</dbReference>
<name>A0A507AHE1_9PEZI</name>
<keyword evidence="10" id="KW-1185">Reference proteome</keyword>
<dbReference type="Gene3D" id="4.10.240.10">
    <property type="entry name" value="Zn(2)-C6 fungal-type DNA-binding domain"/>
    <property type="match status" value="1"/>
</dbReference>
<keyword evidence="6" id="KW-0539">Nucleus</keyword>
<evidence type="ECO:0000259" key="8">
    <source>
        <dbReference type="PROSITE" id="PS50048"/>
    </source>
</evidence>
<dbReference type="GO" id="GO:0005634">
    <property type="term" value="C:nucleus"/>
    <property type="evidence" value="ECO:0007669"/>
    <property type="project" value="TreeGrafter"/>
</dbReference>
<evidence type="ECO:0000256" key="3">
    <source>
        <dbReference type="ARBA" id="ARBA00023015"/>
    </source>
</evidence>
<evidence type="ECO:0000256" key="5">
    <source>
        <dbReference type="ARBA" id="ARBA00023163"/>
    </source>
</evidence>
<gene>
    <name evidence="9" type="ORF">E0L32_009409</name>
</gene>
<comment type="caution">
    <text evidence="9">The sequence shown here is derived from an EMBL/GenBank/DDBJ whole genome shotgun (WGS) entry which is preliminary data.</text>
</comment>
<dbReference type="SMART" id="SM00066">
    <property type="entry name" value="GAL4"/>
    <property type="match status" value="1"/>
</dbReference>